<comment type="caution">
    <text evidence="2">The sequence shown here is derived from an EMBL/GenBank/DDBJ whole genome shotgun (WGS) entry which is preliminary data.</text>
</comment>
<reference evidence="2 3" key="1">
    <citation type="submission" date="2016-11" db="EMBL/GenBank/DDBJ databases">
        <title>Draft Genome Sequences of Nine Cyanobacterial Strains from Diverse Habitats.</title>
        <authorList>
            <person name="Zhu T."/>
            <person name="Hou S."/>
            <person name="Lu X."/>
            <person name="Hess W.R."/>
        </authorList>
    </citation>
    <scope>NUCLEOTIDE SEQUENCE [LARGE SCALE GENOMIC DNA]</scope>
    <source>
        <strain evidence="2 3">IAM M-71</strain>
    </source>
</reference>
<proteinExistence type="predicted"/>
<dbReference type="EMBL" id="MRCE01000027">
    <property type="protein sequence ID" value="OKH33691.1"/>
    <property type="molecule type" value="Genomic_DNA"/>
</dbReference>
<sequence>MQLQNASQSTPIEQIFTYELPQVAELIIFAFKFGLIDSLNFVICNYFFAQLLNDINQLRENTAINYSTLHILFTKLLGFGQNY</sequence>
<organism evidence="2 3">
    <name type="scientific">[Phormidium ambiguum] IAM M-71</name>
    <dbReference type="NCBI Taxonomy" id="454136"/>
    <lineage>
        <taxon>Bacteria</taxon>
        <taxon>Bacillati</taxon>
        <taxon>Cyanobacteriota</taxon>
        <taxon>Cyanophyceae</taxon>
        <taxon>Oscillatoriophycideae</taxon>
        <taxon>Aerosakkonematales</taxon>
        <taxon>Aerosakkonemataceae</taxon>
        <taxon>Floridanema</taxon>
    </lineage>
</organism>
<evidence type="ECO:0000256" key="1">
    <source>
        <dbReference type="SAM" id="Phobius"/>
    </source>
</evidence>
<dbReference type="Proteomes" id="UP000185860">
    <property type="component" value="Unassembled WGS sequence"/>
</dbReference>
<protein>
    <submittedName>
        <fullName evidence="2">Uncharacterized protein</fullName>
    </submittedName>
</protein>
<evidence type="ECO:0000313" key="3">
    <source>
        <dbReference type="Proteomes" id="UP000185860"/>
    </source>
</evidence>
<name>A0A1U7IAZ5_9CYAN</name>
<evidence type="ECO:0000313" key="2">
    <source>
        <dbReference type="EMBL" id="OKH33691.1"/>
    </source>
</evidence>
<keyword evidence="1" id="KW-1133">Transmembrane helix</keyword>
<accession>A0A1U7IAZ5</accession>
<gene>
    <name evidence="2" type="ORF">NIES2119_22470</name>
</gene>
<feature type="transmembrane region" description="Helical" evidence="1">
    <location>
        <begin position="26"/>
        <end position="49"/>
    </location>
</feature>
<keyword evidence="1" id="KW-0812">Transmembrane</keyword>
<keyword evidence="1" id="KW-0472">Membrane</keyword>
<dbReference type="AlphaFoldDB" id="A0A1U7IAZ5"/>